<sequence>MLAAVSTPFSRMALVALCQSAGVRTAVTDACAHPTMARVRPSVAVAGVDRFEHLVTEATASCRLGIVIYETPMGATRDQIMSELRQVAEFCDETTNVFVVGHENDVLLYKTLLEEGVADYLVAPVTQQDILKSLSNRFATQGQDEAGSLFAVVGARGGAGATTVATNLAWLLATERQHNTCLLDLDLPFGGVATAFDCTPDPEISSLLYTPERIADAEMLDRLVVRKTERLALICAAPDLERARRRTRMEGQNHLSSLLRAEFQSSVVDLPLEWNKACEELLENATKVVLVTTPDFAGIPHAQVLLRHLAELRTDAPIVVLNQVGTRDKDEWPVSEVKRALGLPVIEIAAEMKAFSAGAVQGRPLSDLVPSHAAAKAFRRVVDELVGPQDVVASAGLVQRARAAISTMLRSSRGGDEAKNEVAKSATAKSDGAGTSADAPAVAQIASGEEDAGVRPRSSILERLPFIGLKHKSQ</sequence>
<proteinExistence type="predicted"/>
<reference evidence="4 5" key="1">
    <citation type="submission" date="2024-02" db="EMBL/GenBank/DDBJ databases">
        <title>Expansion and revision of Xanthobacter and proposal of Roseixanthobacter gen. nov.</title>
        <authorList>
            <person name="Soltysiak M.P.M."/>
            <person name="Jalihal A."/>
            <person name="Ory A."/>
            <person name="Chrisophersen C."/>
            <person name="Lee A.D."/>
            <person name="Boulton J."/>
            <person name="Springer M."/>
        </authorList>
    </citation>
    <scope>NUCLEOTIDE SEQUENCE [LARGE SCALE GENOMIC DNA]</scope>
    <source>
        <strain evidence="4 5">CB5</strain>
    </source>
</reference>
<comment type="caution">
    <text evidence="4">The sequence shown here is derived from an EMBL/GenBank/DDBJ whole genome shotgun (WGS) entry which is preliminary data.</text>
</comment>
<evidence type="ECO:0000313" key="5">
    <source>
        <dbReference type="Proteomes" id="UP001604043"/>
    </source>
</evidence>
<dbReference type="PANTHER" id="PTHR43384">
    <property type="entry name" value="SEPTUM SITE-DETERMINING PROTEIN MIND HOMOLOG, CHLOROPLASTIC-RELATED"/>
    <property type="match status" value="1"/>
</dbReference>
<keyword evidence="2" id="KW-0067">ATP-binding</keyword>
<name>A0ABW6ZNJ2_9HYPH</name>
<organism evidence="4 5">
    <name type="scientific">Xanthobacter aminoxidans</name>
    <dbReference type="NCBI Taxonomy" id="186280"/>
    <lineage>
        <taxon>Bacteria</taxon>
        <taxon>Pseudomonadati</taxon>
        <taxon>Pseudomonadota</taxon>
        <taxon>Alphaproteobacteria</taxon>
        <taxon>Hyphomicrobiales</taxon>
        <taxon>Xanthobacteraceae</taxon>
        <taxon>Xanthobacter</taxon>
    </lineage>
</organism>
<evidence type="ECO:0000256" key="3">
    <source>
        <dbReference type="SAM" id="MobiDB-lite"/>
    </source>
</evidence>
<gene>
    <name evidence="4" type="ORF">V5F30_24610</name>
</gene>
<feature type="compositionally biased region" description="Basic and acidic residues" evidence="3">
    <location>
        <begin position="413"/>
        <end position="422"/>
    </location>
</feature>
<keyword evidence="5" id="KW-1185">Reference proteome</keyword>
<dbReference type="InterPro" id="IPR027417">
    <property type="entry name" value="P-loop_NTPase"/>
</dbReference>
<feature type="region of interest" description="Disordered" evidence="3">
    <location>
        <begin position="411"/>
        <end position="454"/>
    </location>
</feature>
<evidence type="ECO:0008006" key="6">
    <source>
        <dbReference type="Google" id="ProtNLM"/>
    </source>
</evidence>
<evidence type="ECO:0000256" key="2">
    <source>
        <dbReference type="ARBA" id="ARBA00022840"/>
    </source>
</evidence>
<keyword evidence="1" id="KW-0547">Nucleotide-binding</keyword>
<evidence type="ECO:0000313" key="4">
    <source>
        <dbReference type="EMBL" id="MFG1255416.1"/>
    </source>
</evidence>
<dbReference type="SUPFAM" id="SSF52540">
    <property type="entry name" value="P-loop containing nucleoside triphosphate hydrolases"/>
    <property type="match status" value="1"/>
</dbReference>
<dbReference type="EMBL" id="JBAFUR010000011">
    <property type="protein sequence ID" value="MFG1255416.1"/>
    <property type="molecule type" value="Genomic_DNA"/>
</dbReference>
<dbReference type="PANTHER" id="PTHR43384:SF6">
    <property type="entry name" value="SEPTUM SITE-DETERMINING PROTEIN MIND HOMOLOG, CHLOROPLASTIC"/>
    <property type="match status" value="1"/>
</dbReference>
<accession>A0ABW6ZNJ2</accession>
<dbReference type="RefSeq" id="WP_394013932.1">
    <property type="nucleotide sequence ID" value="NZ_JBAFUR010000011.1"/>
</dbReference>
<dbReference type="Gene3D" id="3.40.50.2300">
    <property type="match status" value="1"/>
</dbReference>
<dbReference type="Proteomes" id="UP001604043">
    <property type="component" value="Unassembled WGS sequence"/>
</dbReference>
<evidence type="ECO:0000256" key="1">
    <source>
        <dbReference type="ARBA" id="ARBA00022741"/>
    </source>
</evidence>
<protein>
    <recommendedName>
        <fullName evidence="6">Pilus assembly protein CpaE</fullName>
    </recommendedName>
</protein>
<dbReference type="Gene3D" id="3.40.50.300">
    <property type="entry name" value="P-loop containing nucleotide triphosphate hydrolases"/>
    <property type="match status" value="1"/>
</dbReference>
<dbReference type="InterPro" id="IPR050625">
    <property type="entry name" value="ParA/MinD_ATPase"/>
</dbReference>